<comment type="caution">
    <text evidence="3">The sequence shown here is derived from an EMBL/GenBank/DDBJ whole genome shotgun (WGS) entry which is preliminary data.</text>
</comment>
<keyword evidence="4" id="KW-1185">Reference proteome</keyword>
<accession>A0ABW9Z6A4</accession>
<dbReference type="InterPro" id="IPR013538">
    <property type="entry name" value="ASHA1/2-like_C"/>
</dbReference>
<organism evidence="3 4">
    <name type="scientific">Flavobacterium ichthyis</name>
    <dbReference type="NCBI Taxonomy" id="2698827"/>
    <lineage>
        <taxon>Bacteria</taxon>
        <taxon>Pseudomonadati</taxon>
        <taxon>Bacteroidota</taxon>
        <taxon>Flavobacteriia</taxon>
        <taxon>Flavobacteriales</taxon>
        <taxon>Flavobacteriaceae</taxon>
        <taxon>Flavobacterium</taxon>
    </lineage>
</organism>
<evidence type="ECO:0000313" key="4">
    <source>
        <dbReference type="Proteomes" id="UP000798602"/>
    </source>
</evidence>
<dbReference type="RefSeq" id="WP_166536212.1">
    <property type="nucleotide sequence ID" value="NZ_JAABLM010000004.1"/>
</dbReference>
<sequence>MNEEKQQISVQTEVNKPVEIVWKSFTETKHVMNWNFASDDWHCPKAENNLEVGGVFTYTMAAKDGSMSFDFEGKYSAVEHLKLIEYSMPDARFVSIKFEDLGEKTRVTEIFDPEDMHPIEFQQAGWQAILDNFRKYTETI</sequence>
<protein>
    <submittedName>
        <fullName evidence="3">Polyketide cyclase</fullName>
    </submittedName>
</protein>
<dbReference type="Pfam" id="PF08327">
    <property type="entry name" value="AHSA1"/>
    <property type="match status" value="1"/>
</dbReference>
<reference evidence="4" key="1">
    <citation type="submission" date="2020-01" db="EMBL/GenBank/DDBJ databases">
        <title>Sphingomonas sp. strain CSW-10.</title>
        <authorList>
            <person name="Chen W.-M."/>
        </authorList>
    </citation>
    <scope>NUCLEOTIDE SEQUENCE [LARGE SCALE GENOMIC DNA]</scope>
    <source>
        <strain evidence="4">NST-5</strain>
    </source>
</reference>
<comment type="similarity">
    <text evidence="1">Belongs to the AHA1 family.</text>
</comment>
<dbReference type="Gene3D" id="3.30.530.20">
    <property type="match status" value="1"/>
</dbReference>
<evidence type="ECO:0000256" key="1">
    <source>
        <dbReference type="ARBA" id="ARBA00006817"/>
    </source>
</evidence>
<dbReference type="SUPFAM" id="SSF55961">
    <property type="entry name" value="Bet v1-like"/>
    <property type="match status" value="1"/>
</dbReference>
<name>A0ABW9Z6A4_9FLAO</name>
<gene>
    <name evidence="3" type="ORF">GV828_04100</name>
</gene>
<proteinExistence type="inferred from homology"/>
<dbReference type="InterPro" id="IPR023393">
    <property type="entry name" value="START-like_dom_sf"/>
</dbReference>
<dbReference type="Proteomes" id="UP000798602">
    <property type="component" value="Unassembled WGS sequence"/>
</dbReference>
<dbReference type="EMBL" id="JAABLM010000004">
    <property type="protein sequence ID" value="NBL64383.1"/>
    <property type="molecule type" value="Genomic_DNA"/>
</dbReference>
<evidence type="ECO:0000313" key="3">
    <source>
        <dbReference type="EMBL" id="NBL64383.1"/>
    </source>
</evidence>
<evidence type="ECO:0000259" key="2">
    <source>
        <dbReference type="Pfam" id="PF08327"/>
    </source>
</evidence>
<feature type="domain" description="Activator of Hsp90 ATPase homologue 1/2-like C-terminal" evidence="2">
    <location>
        <begin position="17"/>
        <end position="137"/>
    </location>
</feature>